<comment type="caution">
    <text evidence="1">The sequence shown here is derived from an EMBL/GenBank/DDBJ whole genome shotgun (WGS) entry which is preliminary data.</text>
</comment>
<protein>
    <submittedName>
        <fullName evidence="1">Uncharacterized protein</fullName>
    </submittedName>
</protein>
<dbReference type="AlphaFoldDB" id="F9F7T9"/>
<proteinExistence type="predicted"/>
<dbReference type="OrthoDB" id="5102752at2759"/>
<sequence>MVPAEAQNEMDARLPPGLLTSTLLMSLKTVRPIYKSDFVDEETLETLYDQVLVEIYERAGVTSFLHGHLPNYHKATRKMLMSGHGLLGADYSRSPPNHRTFRRQAERVSEVEKAKVSPAVLEVVKWLNLAIKMPKYQNETLMNIINPEVKVLMRDEKRVSSDSFNGWRTCAQLLDAKSPKLHRRSHLKRPTHLLISPPIPQRRLLLNTPINALPQQAFNEKSPTRVKCSLYEYARFKATDEPETWSDVHYVCNELVNNPDCSHPWLLLMASRISSLFTALSEKSFLRTDGATGDVTFVLKRNHRARRHAAEFVIEAFCGRDISIVYRDPTEVTTSLHDTSFSMLIEYLEERQSFIEISVKVNFTMRAIMCENCIQPDGLFGFLEKGGWINGTTLTLGDKCITTQWKDAKLSCANLKDVILDATDGQGYRGCFQPSDQHERNRIGTYNKEVCKHHTQKSDASLMGVALGPPNRYARTLYNRITASRAEAQSLKVSSRKLRKPLISHDDAGEEIGFGDVGSDTYNDDAGKGIDHQQVALHSSSQGTYRGIGGEKQRPKLVLGKEFTPRAIVTISDWNRFLTDVFSGWNTLQRAPKDPILSNKSIHDSHIVVGKLNVTLPLTMEQIKSGVTEQRTERCANAPVCFRLYPQLRNWLYLWTWKDEGGSNLHSDNVRLDPDMDDVKIRAEAIYNYDAVEIRRVRDYNRDNVRANARRAIKKWSQEGSHKRNDEDSFYWN</sequence>
<evidence type="ECO:0000313" key="1">
    <source>
        <dbReference type="EMBL" id="EGU87070.1"/>
    </source>
</evidence>
<organism evidence="1">
    <name type="scientific">Fusarium oxysporum (strain Fo5176)</name>
    <name type="common">Fusarium vascular wilt</name>
    <dbReference type="NCBI Taxonomy" id="660025"/>
    <lineage>
        <taxon>Eukaryota</taxon>
        <taxon>Fungi</taxon>
        <taxon>Dikarya</taxon>
        <taxon>Ascomycota</taxon>
        <taxon>Pezizomycotina</taxon>
        <taxon>Sordariomycetes</taxon>
        <taxon>Hypocreomycetidae</taxon>
        <taxon>Hypocreales</taxon>
        <taxon>Nectriaceae</taxon>
        <taxon>Fusarium</taxon>
        <taxon>Fusarium oxysporum species complex</taxon>
    </lineage>
</organism>
<accession>F9F7T9</accession>
<reference evidence="1" key="1">
    <citation type="journal article" date="2012" name="Mol. Plant Microbe Interact.">
        <title>A highly conserved effector in Fusarium oxysporum is required for full virulence on Arabidopsis.</title>
        <authorList>
            <person name="Thatcher L.F."/>
            <person name="Gardiner D.M."/>
            <person name="Kazan K."/>
            <person name="Manners J."/>
        </authorList>
    </citation>
    <scope>NUCLEOTIDE SEQUENCE [LARGE SCALE GENOMIC DNA]</scope>
    <source>
        <strain evidence="1">Fo5176</strain>
    </source>
</reference>
<name>F9F7T9_FUSOF</name>
<dbReference type="EMBL" id="AFQF01000749">
    <property type="protein sequence ID" value="EGU87070.1"/>
    <property type="molecule type" value="Genomic_DNA"/>
</dbReference>
<gene>
    <name evidence="1" type="ORF">FOXB_02464</name>
</gene>